<dbReference type="AlphaFoldDB" id="A0AAW0YGZ0"/>
<organism evidence="5 6">
    <name type="scientific">Cherax quadricarinatus</name>
    <name type="common">Australian red claw crayfish</name>
    <dbReference type="NCBI Taxonomy" id="27406"/>
    <lineage>
        <taxon>Eukaryota</taxon>
        <taxon>Metazoa</taxon>
        <taxon>Ecdysozoa</taxon>
        <taxon>Arthropoda</taxon>
        <taxon>Crustacea</taxon>
        <taxon>Multicrustacea</taxon>
        <taxon>Malacostraca</taxon>
        <taxon>Eumalacostraca</taxon>
        <taxon>Eucarida</taxon>
        <taxon>Decapoda</taxon>
        <taxon>Pleocyemata</taxon>
        <taxon>Astacidea</taxon>
        <taxon>Parastacoidea</taxon>
        <taxon>Parastacidae</taxon>
        <taxon>Cherax</taxon>
    </lineage>
</organism>
<keyword evidence="4" id="KW-0687">Ribonucleoprotein</keyword>
<dbReference type="PANTHER" id="PTHR13014">
    <property type="entry name" value="MITOCHONDRIAL 28S RIBOSOMAL PROTEIN S30/P52 PRO-APOTOTIC PROTEIN"/>
    <property type="match status" value="1"/>
</dbReference>
<dbReference type="InterPro" id="IPR010793">
    <property type="entry name" value="Ribosomal_mL37/mL65"/>
</dbReference>
<name>A0AAW0YGZ0_CHEQU</name>
<dbReference type="Pfam" id="PF07147">
    <property type="entry name" value="PDCD9"/>
    <property type="match status" value="1"/>
</dbReference>
<evidence type="ECO:0000256" key="1">
    <source>
        <dbReference type="ARBA" id="ARBA00004173"/>
    </source>
</evidence>
<comment type="caution">
    <text evidence="5">The sequence shown here is derived from an EMBL/GenBank/DDBJ whole genome shotgun (WGS) entry which is preliminary data.</text>
</comment>
<reference evidence="5 6" key="1">
    <citation type="journal article" date="2024" name="BMC Genomics">
        <title>Genome assembly of redclaw crayfish (Cherax quadricarinatus) provides insights into its immune adaptation and hypoxia tolerance.</title>
        <authorList>
            <person name="Liu Z."/>
            <person name="Zheng J."/>
            <person name="Li H."/>
            <person name="Fang K."/>
            <person name="Wang S."/>
            <person name="He J."/>
            <person name="Zhou D."/>
            <person name="Weng S."/>
            <person name="Chi M."/>
            <person name="Gu Z."/>
            <person name="He J."/>
            <person name="Li F."/>
            <person name="Wang M."/>
        </authorList>
    </citation>
    <scope>NUCLEOTIDE SEQUENCE [LARGE SCALE GENOMIC DNA]</scope>
    <source>
        <strain evidence="5">ZL_2023a</strain>
    </source>
</reference>
<evidence type="ECO:0000256" key="3">
    <source>
        <dbReference type="ARBA" id="ARBA00023128"/>
    </source>
</evidence>
<evidence type="ECO:0000256" key="4">
    <source>
        <dbReference type="ARBA" id="ARBA00023274"/>
    </source>
</evidence>
<dbReference type="Proteomes" id="UP001445076">
    <property type="component" value="Unassembled WGS sequence"/>
</dbReference>
<protein>
    <submittedName>
        <fullName evidence="5">Uncharacterized protein</fullName>
    </submittedName>
</protein>
<dbReference type="GO" id="GO:0006412">
    <property type="term" value="P:translation"/>
    <property type="evidence" value="ECO:0007669"/>
    <property type="project" value="InterPro"/>
</dbReference>
<keyword evidence="3" id="KW-0496">Mitochondrion</keyword>
<evidence type="ECO:0000313" key="6">
    <source>
        <dbReference type="Proteomes" id="UP001445076"/>
    </source>
</evidence>
<dbReference type="InterPro" id="IPR039982">
    <property type="entry name" value="Ribosomal_mL65"/>
</dbReference>
<evidence type="ECO:0000256" key="2">
    <source>
        <dbReference type="ARBA" id="ARBA00022980"/>
    </source>
</evidence>
<keyword evidence="2" id="KW-0689">Ribosomal protein</keyword>
<dbReference type="EMBL" id="JARKIK010000007">
    <property type="protein sequence ID" value="KAK8751009.1"/>
    <property type="molecule type" value="Genomic_DNA"/>
</dbReference>
<comment type="subcellular location">
    <subcellularLocation>
        <location evidence="1">Mitochondrion</location>
    </subcellularLocation>
</comment>
<dbReference type="GO" id="GO:0005762">
    <property type="term" value="C:mitochondrial large ribosomal subunit"/>
    <property type="evidence" value="ECO:0007669"/>
    <property type="project" value="TreeGrafter"/>
</dbReference>
<proteinExistence type="predicted"/>
<dbReference type="PANTHER" id="PTHR13014:SF3">
    <property type="entry name" value="LARGE RIBOSOMAL SUBUNIT PROTEIN ML65"/>
    <property type="match status" value="1"/>
</dbReference>
<gene>
    <name evidence="5" type="ORF">OTU49_015091</name>
</gene>
<accession>A0AAW0YGZ0</accession>
<sequence>MTLFRPGAAYILFRFSAFPPVYRAHSHEAVAQTDYTDTPQYPEIMDTSRKAVKMRKKAEWHEKIECLPTVEQKMMELNMPKYYGYWSCHLNDVRPTLLGVDFVQYATRSHVVKGLPGQYYTQVEAQADILTPKIQDKIQHLIDLNFNCKLNRKNFASDLAAERHRIKNFLLGLHRVMVSSLESSVQHIKESMVDVQPRVEAFWILGGIPPDKMLRKIRRNYKLTKDTEHDLMDRPVQGKSTPCLGVRVTNGLPEVVGRDDPLATSSFEPKSILDPRSYGFRFSHKHAVTVPGFWQGGTKEHSQLWLHSREMVHRFTQIFGAHHLDTASLQKILVSSFTQALALATHLGFGPVTELTYPLVQQSVLTDGQRWQFSVYQLNTCSLHSDRAISNPHNNILWLGEEQTLFEAVDDTGVKGFNPEVLKTLISLYLKKGVERENPTPYIGPCKHLGNHPASEEYREAFHQYLHCLFSGRPRNLLKPEMYLWEKIYKVDFKTRPFEPPRRFFEDHYNKKDPGCRRLDDYSPIYIPKALRNTKVKQFRYKPKLDSEHLFKYD</sequence>
<evidence type="ECO:0000313" key="5">
    <source>
        <dbReference type="EMBL" id="KAK8751009.1"/>
    </source>
</evidence>
<keyword evidence="6" id="KW-1185">Reference proteome</keyword>
<dbReference type="GO" id="GO:0003735">
    <property type="term" value="F:structural constituent of ribosome"/>
    <property type="evidence" value="ECO:0007669"/>
    <property type="project" value="InterPro"/>
</dbReference>